<dbReference type="InterPro" id="IPR043502">
    <property type="entry name" value="DNA/RNA_pol_sf"/>
</dbReference>
<feature type="domain" description="Reverse transcriptase" evidence="1">
    <location>
        <begin position="1"/>
        <end position="78"/>
    </location>
</feature>
<dbReference type="Gene3D" id="3.30.70.270">
    <property type="match status" value="1"/>
</dbReference>
<dbReference type="PROSITE" id="PS50878">
    <property type="entry name" value="RT_POL"/>
    <property type="match status" value="1"/>
</dbReference>
<reference evidence="3" key="1">
    <citation type="submission" date="2017-03" db="EMBL/GenBank/DDBJ databases">
        <title>Phytopthora megakarya and P. palmivora, two closely related causual agents of cacao black pod achieved similar genome size and gene model numbers by different mechanisms.</title>
        <authorList>
            <person name="Ali S."/>
            <person name="Shao J."/>
            <person name="Larry D.J."/>
            <person name="Kronmiller B."/>
            <person name="Shen D."/>
            <person name="Strem M.D."/>
            <person name="Melnick R.L."/>
            <person name="Guiltinan M.J."/>
            <person name="Tyler B.M."/>
            <person name="Meinhardt L.W."/>
            <person name="Bailey B.A."/>
        </authorList>
    </citation>
    <scope>NUCLEOTIDE SEQUENCE [LARGE SCALE GENOMIC DNA]</scope>
    <source>
        <strain evidence="3">zdho120</strain>
    </source>
</reference>
<dbReference type="EMBL" id="NBNE01019780">
    <property type="protein sequence ID" value="OWY91642.1"/>
    <property type="molecule type" value="Genomic_DNA"/>
</dbReference>
<gene>
    <name evidence="2" type="ORF">PHMEG_00039692</name>
</gene>
<protein>
    <submittedName>
        <fullName evidence="2">Reverse transcriptase</fullName>
    </submittedName>
</protein>
<dbReference type="GO" id="GO:0003964">
    <property type="term" value="F:RNA-directed DNA polymerase activity"/>
    <property type="evidence" value="ECO:0007669"/>
    <property type="project" value="UniProtKB-KW"/>
</dbReference>
<accession>A0A225UF29</accession>
<evidence type="ECO:0000313" key="3">
    <source>
        <dbReference type="Proteomes" id="UP000198211"/>
    </source>
</evidence>
<dbReference type="SUPFAM" id="SSF56672">
    <property type="entry name" value="DNA/RNA polymerases"/>
    <property type="match status" value="1"/>
</dbReference>
<dbReference type="AlphaFoldDB" id="A0A225UF29"/>
<keyword evidence="3" id="KW-1185">Reference proteome</keyword>
<comment type="caution">
    <text evidence="2">The sequence shown here is derived from an EMBL/GenBank/DDBJ whole genome shotgun (WGS) entry which is preliminary data.</text>
</comment>
<name>A0A225UF29_9STRA</name>
<keyword evidence="2" id="KW-0548">Nucleotidyltransferase</keyword>
<organism evidence="2 3">
    <name type="scientific">Phytophthora megakarya</name>
    <dbReference type="NCBI Taxonomy" id="4795"/>
    <lineage>
        <taxon>Eukaryota</taxon>
        <taxon>Sar</taxon>
        <taxon>Stramenopiles</taxon>
        <taxon>Oomycota</taxon>
        <taxon>Peronosporomycetes</taxon>
        <taxon>Peronosporales</taxon>
        <taxon>Peronosporaceae</taxon>
        <taxon>Phytophthora</taxon>
    </lineage>
</organism>
<evidence type="ECO:0000313" key="2">
    <source>
        <dbReference type="EMBL" id="OWY91642.1"/>
    </source>
</evidence>
<dbReference type="InterPro" id="IPR043128">
    <property type="entry name" value="Rev_trsase/Diguanyl_cyclase"/>
</dbReference>
<dbReference type="InterPro" id="IPR000477">
    <property type="entry name" value="RT_dom"/>
</dbReference>
<feature type="non-terminal residue" evidence="2">
    <location>
        <position position="1"/>
    </location>
</feature>
<sequence length="78" mass="8818">MPLGLKNAPQIYQRMIDNVGSPGSRSLKIMEVLRMCLRTGNQWIQASLRSYIDDILIPADNRDQLCDRVVGLLEACDK</sequence>
<keyword evidence="2" id="KW-0808">Transferase</keyword>
<dbReference type="Proteomes" id="UP000198211">
    <property type="component" value="Unassembled WGS sequence"/>
</dbReference>
<proteinExistence type="predicted"/>
<evidence type="ECO:0000259" key="1">
    <source>
        <dbReference type="PROSITE" id="PS50878"/>
    </source>
</evidence>
<keyword evidence="2" id="KW-0695">RNA-directed DNA polymerase</keyword>